<sequence>MPGEAVRGHDQRGVAGAEQAGSGSVRDPGVHFDRYDTSAFADPLGEQGGVPAGSRADLQHAVARAHVELLEHGGDQGRLAARTGRAQAHAVRWCPAVVDLGDDRFVRLDQGTPPGFVVGAGDGGESVTSGVFQPDHGRNEPVARYREPST</sequence>
<protein>
    <submittedName>
        <fullName evidence="2">Uncharacterized protein</fullName>
    </submittedName>
</protein>
<feature type="compositionally biased region" description="Basic and acidic residues" evidence="1">
    <location>
        <begin position="1"/>
        <end position="12"/>
    </location>
</feature>
<feature type="compositionally biased region" description="Basic and acidic residues" evidence="1">
    <location>
        <begin position="135"/>
        <end position="150"/>
    </location>
</feature>
<organism evidence="2 3">
    <name type="scientific">Actinopolyspora biskrensis</name>
    <dbReference type="NCBI Taxonomy" id="1470178"/>
    <lineage>
        <taxon>Bacteria</taxon>
        <taxon>Bacillati</taxon>
        <taxon>Actinomycetota</taxon>
        <taxon>Actinomycetes</taxon>
        <taxon>Actinopolysporales</taxon>
        <taxon>Actinopolysporaceae</taxon>
        <taxon>Actinopolyspora</taxon>
    </lineage>
</organism>
<keyword evidence="3" id="KW-1185">Reference proteome</keyword>
<gene>
    <name evidence="2" type="ORF">FHR84_002235</name>
</gene>
<name>A0A852YY18_9ACTN</name>
<evidence type="ECO:0000313" key="2">
    <source>
        <dbReference type="EMBL" id="NYH78910.1"/>
    </source>
</evidence>
<comment type="caution">
    <text evidence="2">The sequence shown here is derived from an EMBL/GenBank/DDBJ whole genome shotgun (WGS) entry which is preliminary data.</text>
</comment>
<evidence type="ECO:0000313" key="3">
    <source>
        <dbReference type="Proteomes" id="UP000548304"/>
    </source>
</evidence>
<dbReference type="Proteomes" id="UP000548304">
    <property type="component" value="Unassembled WGS sequence"/>
</dbReference>
<accession>A0A852YY18</accession>
<proteinExistence type="predicted"/>
<feature type="region of interest" description="Disordered" evidence="1">
    <location>
        <begin position="1"/>
        <end position="34"/>
    </location>
</feature>
<feature type="region of interest" description="Disordered" evidence="1">
    <location>
        <begin position="116"/>
        <end position="150"/>
    </location>
</feature>
<evidence type="ECO:0000256" key="1">
    <source>
        <dbReference type="SAM" id="MobiDB-lite"/>
    </source>
</evidence>
<dbReference type="AlphaFoldDB" id="A0A852YY18"/>
<dbReference type="EMBL" id="JACBYW010000003">
    <property type="protein sequence ID" value="NYH78910.1"/>
    <property type="molecule type" value="Genomic_DNA"/>
</dbReference>
<reference evidence="2 3" key="1">
    <citation type="submission" date="2020-07" db="EMBL/GenBank/DDBJ databases">
        <title>Genomic Encyclopedia of Type Strains, Phase III (KMG-III): the genomes of soil and plant-associated and newly described type strains.</title>
        <authorList>
            <person name="Whitman W."/>
        </authorList>
    </citation>
    <scope>NUCLEOTIDE SEQUENCE [LARGE SCALE GENOMIC DNA]</scope>
    <source>
        <strain evidence="2 3">CECT 8576</strain>
    </source>
</reference>